<evidence type="ECO:0000313" key="1">
    <source>
        <dbReference type="EMBL" id="MFC4633098.1"/>
    </source>
</evidence>
<accession>A0ABV9HSG6</accession>
<dbReference type="EMBL" id="JBHSFV010000002">
    <property type="protein sequence ID" value="MFC4633098.1"/>
    <property type="molecule type" value="Genomic_DNA"/>
</dbReference>
<protein>
    <recommendedName>
        <fullName evidence="3">Bacteriocin</fullName>
    </recommendedName>
</protein>
<dbReference type="RefSeq" id="WP_379977285.1">
    <property type="nucleotide sequence ID" value="NZ_JBHSFV010000002.1"/>
</dbReference>
<sequence>MLKNISSLGNSLSKKQQQNIQGGDAFCKGGCVGKNGGDSCYTNSGSCRLAKPGICGNSGGSLTCIPL</sequence>
<evidence type="ECO:0008006" key="3">
    <source>
        <dbReference type="Google" id="ProtNLM"/>
    </source>
</evidence>
<gene>
    <name evidence="1" type="ORF">ACFO3O_04225</name>
</gene>
<comment type="caution">
    <text evidence="1">The sequence shown here is derived from an EMBL/GenBank/DDBJ whole genome shotgun (WGS) entry which is preliminary data.</text>
</comment>
<reference evidence="2" key="1">
    <citation type="journal article" date="2019" name="Int. J. Syst. Evol. Microbiol.">
        <title>The Global Catalogue of Microorganisms (GCM) 10K type strain sequencing project: providing services to taxonomists for standard genome sequencing and annotation.</title>
        <authorList>
            <consortium name="The Broad Institute Genomics Platform"/>
            <consortium name="The Broad Institute Genome Sequencing Center for Infectious Disease"/>
            <person name="Wu L."/>
            <person name="Ma J."/>
        </authorList>
    </citation>
    <scope>NUCLEOTIDE SEQUENCE [LARGE SCALE GENOMIC DNA]</scope>
    <source>
        <strain evidence="2">YJ-61-S</strain>
    </source>
</reference>
<proteinExistence type="predicted"/>
<keyword evidence="2" id="KW-1185">Reference proteome</keyword>
<name>A0ABV9HSG6_9FLAO</name>
<evidence type="ECO:0000313" key="2">
    <source>
        <dbReference type="Proteomes" id="UP001596043"/>
    </source>
</evidence>
<organism evidence="1 2">
    <name type="scientific">Dokdonia ponticola</name>
    <dbReference type="NCBI Taxonomy" id="2041041"/>
    <lineage>
        <taxon>Bacteria</taxon>
        <taxon>Pseudomonadati</taxon>
        <taxon>Bacteroidota</taxon>
        <taxon>Flavobacteriia</taxon>
        <taxon>Flavobacteriales</taxon>
        <taxon>Flavobacteriaceae</taxon>
        <taxon>Dokdonia</taxon>
    </lineage>
</organism>
<dbReference type="Proteomes" id="UP001596043">
    <property type="component" value="Unassembled WGS sequence"/>
</dbReference>